<evidence type="ECO:0000259" key="7">
    <source>
        <dbReference type="PROSITE" id="PS50888"/>
    </source>
</evidence>
<dbReference type="PROSITE" id="PS50888">
    <property type="entry name" value="BHLH"/>
    <property type="match status" value="1"/>
</dbReference>
<keyword evidence="3" id="KW-0805">Transcription regulation</keyword>
<dbReference type="PANTHER" id="PTHR31945">
    <property type="entry name" value="TRANSCRIPTION FACTOR SCREAM2-RELATED"/>
    <property type="match status" value="1"/>
</dbReference>
<dbReference type="SMART" id="SM00353">
    <property type="entry name" value="HLH"/>
    <property type="match status" value="1"/>
</dbReference>
<dbReference type="InterPro" id="IPR036638">
    <property type="entry name" value="HLH_DNA-bd_sf"/>
</dbReference>
<keyword evidence="9" id="KW-1185">Reference proteome</keyword>
<dbReference type="Pfam" id="PF00010">
    <property type="entry name" value="HLH"/>
    <property type="match status" value="1"/>
</dbReference>
<sequence>MDLDDHAFMDSWEGFPFFSSSSSAEASCLDCFQETNALVPPFFAAAAATAASDHHHHHHLDAVNVGVVDPSFDCCFGEVYGQLAPSSLPDFHQLDVFPDAAALGFDRSDAAAAANTAVPVRVERKKRKAEGMPSKNLMAERRRRKRLNDRLSMLRSVVPKISKMDRTSILGDTIDYMKDLLERIKLLREEMEVGGSGLQSDNLLNIFKELETNEVLVRNSPKFDVERRERDTRIEICCAAKSGLLLSTVSTLEALGLEIQQCVVSCFNDFGMQASCSEDMERIREVASSEEIKQALFRNAGYGGSRKLTRSPKIRRQSFDDEDFADDQLGGEAVNNNSSHHDTDDDDDHCNVLRVKVVMSKQQLKQLAAALGRGRSNGRTPALEEIMQHVLLRRRYVKFKVEANEKRKWTPELQSIPEEL</sequence>
<comment type="subcellular location">
    <subcellularLocation>
        <location evidence="1">Nucleus</location>
    </subcellularLocation>
</comment>
<dbReference type="PANTHER" id="PTHR31945:SF15">
    <property type="entry name" value="TRANSCRIPTION FACTOR BHLH61-RELATED"/>
    <property type="match status" value="1"/>
</dbReference>
<feature type="compositionally biased region" description="Basic residues" evidence="6">
    <location>
        <begin position="307"/>
        <end position="316"/>
    </location>
</feature>
<dbReference type="GO" id="GO:0043565">
    <property type="term" value="F:sequence-specific DNA binding"/>
    <property type="evidence" value="ECO:0007669"/>
    <property type="project" value="TreeGrafter"/>
</dbReference>
<reference evidence="8" key="1">
    <citation type="submission" date="2021-03" db="EMBL/GenBank/DDBJ databases">
        <authorList>
            <person name="Li Z."/>
            <person name="Yang C."/>
        </authorList>
    </citation>
    <scope>NUCLEOTIDE SEQUENCE</scope>
    <source>
        <strain evidence="8">Dzin_1.0</strain>
        <tissue evidence="8">Leaf</tissue>
    </source>
</reference>
<accession>A0A9D5BZR6</accession>
<evidence type="ECO:0000256" key="1">
    <source>
        <dbReference type="ARBA" id="ARBA00004123"/>
    </source>
</evidence>
<keyword evidence="4" id="KW-0804">Transcription</keyword>
<dbReference type="OrthoDB" id="752464at2759"/>
<evidence type="ECO:0000256" key="2">
    <source>
        <dbReference type="ARBA" id="ARBA00005510"/>
    </source>
</evidence>
<dbReference type="AlphaFoldDB" id="A0A9D5BZR6"/>
<dbReference type="InterPro" id="IPR054502">
    <property type="entry name" value="bHLH-TF_ACT-like_plant"/>
</dbReference>
<name>A0A9D5BZR6_9LILI</name>
<dbReference type="InterPro" id="IPR011598">
    <property type="entry name" value="bHLH_dom"/>
</dbReference>
<reference evidence="8" key="2">
    <citation type="journal article" date="2022" name="Hortic Res">
        <title>The genome of Dioscorea zingiberensis sheds light on the biosynthesis, origin and evolution of the medicinally important diosgenin saponins.</title>
        <authorList>
            <person name="Li Y."/>
            <person name="Tan C."/>
            <person name="Li Z."/>
            <person name="Guo J."/>
            <person name="Li S."/>
            <person name="Chen X."/>
            <person name="Wang C."/>
            <person name="Dai X."/>
            <person name="Yang H."/>
            <person name="Song W."/>
            <person name="Hou L."/>
            <person name="Xu J."/>
            <person name="Tong Z."/>
            <person name="Xu A."/>
            <person name="Yuan X."/>
            <person name="Wang W."/>
            <person name="Yang Q."/>
            <person name="Chen L."/>
            <person name="Sun Z."/>
            <person name="Wang K."/>
            <person name="Pan B."/>
            <person name="Chen J."/>
            <person name="Bao Y."/>
            <person name="Liu F."/>
            <person name="Qi X."/>
            <person name="Gang D.R."/>
            <person name="Wen J."/>
            <person name="Li J."/>
        </authorList>
    </citation>
    <scope>NUCLEOTIDE SEQUENCE</scope>
    <source>
        <strain evidence="8">Dzin_1.0</strain>
    </source>
</reference>
<dbReference type="GO" id="GO:0005634">
    <property type="term" value="C:nucleus"/>
    <property type="evidence" value="ECO:0007669"/>
    <property type="project" value="UniProtKB-SubCell"/>
</dbReference>
<dbReference type="Gene3D" id="4.10.280.10">
    <property type="entry name" value="Helix-loop-helix DNA-binding domain"/>
    <property type="match status" value="1"/>
</dbReference>
<evidence type="ECO:0000256" key="5">
    <source>
        <dbReference type="ARBA" id="ARBA00023242"/>
    </source>
</evidence>
<dbReference type="Proteomes" id="UP001085076">
    <property type="component" value="Miscellaneous, Linkage group lg09"/>
</dbReference>
<dbReference type="EMBL" id="JAGGNH010000009">
    <property type="protein sequence ID" value="KAJ0964042.1"/>
    <property type="molecule type" value="Genomic_DNA"/>
</dbReference>
<comment type="caution">
    <text evidence="8">The sequence shown here is derived from an EMBL/GenBank/DDBJ whole genome shotgun (WGS) entry which is preliminary data.</text>
</comment>
<keyword evidence="5" id="KW-0539">Nucleus</keyword>
<evidence type="ECO:0000256" key="3">
    <source>
        <dbReference type="ARBA" id="ARBA00023015"/>
    </source>
</evidence>
<dbReference type="GO" id="GO:0003700">
    <property type="term" value="F:DNA-binding transcription factor activity"/>
    <property type="evidence" value="ECO:0007669"/>
    <property type="project" value="TreeGrafter"/>
</dbReference>
<evidence type="ECO:0000256" key="4">
    <source>
        <dbReference type="ARBA" id="ARBA00023163"/>
    </source>
</evidence>
<dbReference type="Pfam" id="PF22754">
    <property type="entry name" value="bHLH-TF_ACT-like_plant"/>
    <property type="match status" value="1"/>
</dbReference>
<dbReference type="GO" id="GO:0046983">
    <property type="term" value="F:protein dimerization activity"/>
    <property type="evidence" value="ECO:0007669"/>
    <property type="project" value="InterPro"/>
</dbReference>
<organism evidence="8 9">
    <name type="scientific">Dioscorea zingiberensis</name>
    <dbReference type="NCBI Taxonomy" id="325984"/>
    <lineage>
        <taxon>Eukaryota</taxon>
        <taxon>Viridiplantae</taxon>
        <taxon>Streptophyta</taxon>
        <taxon>Embryophyta</taxon>
        <taxon>Tracheophyta</taxon>
        <taxon>Spermatophyta</taxon>
        <taxon>Magnoliopsida</taxon>
        <taxon>Liliopsida</taxon>
        <taxon>Dioscoreales</taxon>
        <taxon>Dioscoreaceae</taxon>
        <taxon>Dioscorea</taxon>
    </lineage>
</organism>
<gene>
    <name evidence="8" type="ORF">J5N97_029164</name>
</gene>
<dbReference type="InterPro" id="IPR051358">
    <property type="entry name" value="TF_AMS/ICE1/BHLH6-like"/>
</dbReference>
<evidence type="ECO:0000313" key="9">
    <source>
        <dbReference type="Proteomes" id="UP001085076"/>
    </source>
</evidence>
<protein>
    <recommendedName>
        <fullName evidence="7">BHLH domain-containing protein</fullName>
    </recommendedName>
</protein>
<feature type="region of interest" description="Disordered" evidence="6">
    <location>
        <begin position="306"/>
        <end position="347"/>
    </location>
</feature>
<dbReference type="SUPFAM" id="SSF47459">
    <property type="entry name" value="HLH, helix-loop-helix DNA-binding domain"/>
    <property type="match status" value="1"/>
</dbReference>
<evidence type="ECO:0000256" key="6">
    <source>
        <dbReference type="SAM" id="MobiDB-lite"/>
    </source>
</evidence>
<feature type="domain" description="BHLH" evidence="7">
    <location>
        <begin position="131"/>
        <end position="180"/>
    </location>
</feature>
<evidence type="ECO:0000313" key="8">
    <source>
        <dbReference type="EMBL" id="KAJ0964042.1"/>
    </source>
</evidence>
<comment type="similarity">
    <text evidence="2">Belongs to the bHLH protein family.</text>
</comment>
<proteinExistence type="inferred from homology"/>